<protein>
    <submittedName>
        <fullName evidence="1">Uncharacterized protein</fullName>
    </submittedName>
</protein>
<proteinExistence type="predicted"/>
<accession>A0A842HW10</accession>
<evidence type="ECO:0000313" key="2">
    <source>
        <dbReference type="Proteomes" id="UP000564378"/>
    </source>
</evidence>
<sequence length="117" mass="12597">MAWEGIYAAYMTASEGQGFSMFVFMGGRIVGADPFGVVYDGSYQTQKDGNLVGQVTVTVPPGVLVIQGATPGPDGMTYQVPLNFETDALGLDYITLETPLGPVNLRMTKIRELEREA</sequence>
<reference evidence="1 2" key="1">
    <citation type="submission" date="2020-08" db="EMBL/GenBank/DDBJ databases">
        <title>Draft genome sequence of Parasphingopyxis sp. GrpM-11.</title>
        <authorList>
            <person name="Oh J."/>
            <person name="Roh D.-H."/>
        </authorList>
    </citation>
    <scope>NUCLEOTIDE SEQUENCE [LARGE SCALE GENOMIC DNA]</scope>
    <source>
        <strain evidence="1 2">GrpM-11</strain>
    </source>
</reference>
<gene>
    <name evidence="1" type="ORF">H6P80_06655</name>
</gene>
<name>A0A842HW10_9SPHN</name>
<dbReference type="AlphaFoldDB" id="A0A842HW10"/>
<comment type="caution">
    <text evidence="1">The sequence shown here is derived from an EMBL/GenBank/DDBJ whole genome shotgun (WGS) entry which is preliminary data.</text>
</comment>
<keyword evidence="2" id="KW-1185">Reference proteome</keyword>
<dbReference type="Proteomes" id="UP000564378">
    <property type="component" value="Unassembled WGS sequence"/>
</dbReference>
<evidence type="ECO:0000313" key="1">
    <source>
        <dbReference type="EMBL" id="MBC2777296.1"/>
    </source>
</evidence>
<dbReference type="EMBL" id="JACJVJ010000001">
    <property type="protein sequence ID" value="MBC2777296.1"/>
    <property type="molecule type" value="Genomic_DNA"/>
</dbReference>
<dbReference type="RefSeq" id="WP_185800516.1">
    <property type="nucleotide sequence ID" value="NZ_JACJVJ010000001.1"/>
</dbReference>
<organism evidence="1 2">
    <name type="scientific">Parasphingopyxis marina</name>
    <dbReference type="NCBI Taxonomy" id="2761622"/>
    <lineage>
        <taxon>Bacteria</taxon>
        <taxon>Pseudomonadati</taxon>
        <taxon>Pseudomonadota</taxon>
        <taxon>Alphaproteobacteria</taxon>
        <taxon>Sphingomonadales</taxon>
        <taxon>Sphingomonadaceae</taxon>
        <taxon>Parasphingopyxis</taxon>
    </lineage>
</organism>